<keyword evidence="3" id="KW-1185">Reference proteome</keyword>
<dbReference type="Pfam" id="PF01476">
    <property type="entry name" value="LysM"/>
    <property type="match status" value="1"/>
</dbReference>
<name>A0ABP9RMS2_9ACTN</name>
<dbReference type="SMART" id="SM00257">
    <property type="entry name" value="LysM"/>
    <property type="match status" value="1"/>
</dbReference>
<feature type="domain" description="LysM" evidence="1">
    <location>
        <begin position="54"/>
        <end position="103"/>
    </location>
</feature>
<protein>
    <recommendedName>
        <fullName evidence="1">LysM domain-containing protein</fullName>
    </recommendedName>
</protein>
<dbReference type="EMBL" id="BAABJQ010000004">
    <property type="protein sequence ID" value="GAA5181604.1"/>
    <property type="molecule type" value="Genomic_DNA"/>
</dbReference>
<reference evidence="3" key="1">
    <citation type="journal article" date="2019" name="Int. J. Syst. Evol. Microbiol.">
        <title>The Global Catalogue of Microorganisms (GCM) 10K type strain sequencing project: providing services to taxonomists for standard genome sequencing and annotation.</title>
        <authorList>
            <consortium name="The Broad Institute Genomics Platform"/>
            <consortium name="The Broad Institute Genome Sequencing Center for Infectious Disease"/>
            <person name="Wu L."/>
            <person name="Ma J."/>
        </authorList>
    </citation>
    <scope>NUCLEOTIDE SEQUENCE [LARGE SCALE GENOMIC DNA]</scope>
    <source>
        <strain evidence="3">JCM 18304</strain>
    </source>
</reference>
<comment type="caution">
    <text evidence="2">The sequence shown here is derived from an EMBL/GenBank/DDBJ whole genome shotgun (WGS) entry which is preliminary data.</text>
</comment>
<evidence type="ECO:0000313" key="2">
    <source>
        <dbReference type="EMBL" id="GAA5181604.1"/>
    </source>
</evidence>
<dbReference type="SUPFAM" id="SSF54106">
    <property type="entry name" value="LysM domain"/>
    <property type="match status" value="1"/>
</dbReference>
<organism evidence="2 3">
    <name type="scientific">Rugosimonospora acidiphila</name>
    <dbReference type="NCBI Taxonomy" id="556531"/>
    <lineage>
        <taxon>Bacteria</taxon>
        <taxon>Bacillati</taxon>
        <taxon>Actinomycetota</taxon>
        <taxon>Actinomycetes</taxon>
        <taxon>Micromonosporales</taxon>
        <taxon>Micromonosporaceae</taxon>
        <taxon>Rugosimonospora</taxon>
    </lineage>
</organism>
<dbReference type="Proteomes" id="UP001501570">
    <property type="component" value="Unassembled WGS sequence"/>
</dbReference>
<accession>A0ABP9RMS2</accession>
<sequence>MATMGYPARRSRQAVRLTRRGRLVVLILLFLLVGGGAVLAASAGDAASPPRPAPSVVVRPGDTLWSIAARYDPGPDPFRVIEEIRRLNRLPGYTIEVGQLLTLPRHR</sequence>
<dbReference type="CDD" id="cd00118">
    <property type="entry name" value="LysM"/>
    <property type="match status" value="1"/>
</dbReference>
<dbReference type="InterPro" id="IPR018392">
    <property type="entry name" value="LysM"/>
</dbReference>
<evidence type="ECO:0000259" key="1">
    <source>
        <dbReference type="PROSITE" id="PS51782"/>
    </source>
</evidence>
<dbReference type="PROSITE" id="PS51782">
    <property type="entry name" value="LYSM"/>
    <property type="match status" value="1"/>
</dbReference>
<gene>
    <name evidence="2" type="ORF">GCM10023322_16670</name>
</gene>
<evidence type="ECO:0000313" key="3">
    <source>
        <dbReference type="Proteomes" id="UP001501570"/>
    </source>
</evidence>
<proteinExistence type="predicted"/>
<dbReference type="InterPro" id="IPR036779">
    <property type="entry name" value="LysM_dom_sf"/>
</dbReference>
<dbReference type="Gene3D" id="3.10.350.10">
    <property type="entry name" value="LysM domain"/>
    <property type="match status" value="1"/>
</dbReference>